<protein>
    <submittedName>
        <fullName evidence="2">Uncharacterized protein</fullName>
    </submittedName>
</protein>
<accession>A0A284RWE4</accession>
<dbReference type="OrthoDB" id="3265918at2759"/>
<feature type="region of interest" description="Disordered" evidence="1">
    <location>
        <begin position="225"/>
        <end position="258"/>
    </location>
</feature>
<feature type="region of interest" description="Disordered" evidence="1">
    <location>
        <begin position="275"/>
        <end position="376"/>
    </location>
</feature>
<reference evidence="3" key="1">
    <citation type="journal article" date="2017" name="Nat. Ecol. Evol.">
        <title>Genome expansion and lineage-specific genetic innovations in the forest pathogenic fungi Armillaria.</title>
        <authorList>
            <person name="Sipos G."/>
            <person name="Prasanna A.N."/>
            <person name="Walter M.C."/>
            <person name="O'Connor E."/>
            <person name="Balint B."/>
            <person name="Krizsan K."/>
            <person name="Kiss B."/>
            <person name="Hess J."/>
            <person name="Varga T."/>
            <person name="Slot J."/>
            <person name="Riley R."/>
            <person name="Boka B."/>
            <person name="Rigling D."/>
            <person name="Barry K."/>
            <person name="Lee J."/>
            <person name="Mihaltcheva S."/>
            <person name="LaButti K."/>
            <person name="Lipzen A."/>
            <person name="Waldron R."/>
            <person name="Moloney N.M."/>
            <person name="Sperisen C."/>
            <person name="Kredics L."/>
            <person name="Vagvoelgyi C."/>
            <person name="Patrignani A."/>
            <person name="Fitzpatrick D."/>
            <person name="Nagy I."/>
            <person name="Doyle S."/>
            <person name="Anderson J.B."/>
            <person name="Grigoriev I.V."/>
            <person name="Gueldener U."/>
            <person name="Muensterkoetter M."/>
            <person name="Nagy L.G."/>
        </authorList>
    </citation>
    <scope>NUCLEOTIDE SEQUENCE [LARGE SCALE GENOMIC DNA]</scope>
    <source>
        <strain evidence="3">C18/9</strain>
    </source>
</reference>
<sequence>MFKCRQLSKLSKLNGKPSVVFRGCKPGALTGAFPIPNRFAVRLDPKHPALRVNLKVLPIVSQPFLAIKAIPFGILTKPENAVTFERPVELWESRVARLKDSPLEKTDVWSISLPVHLLMPKKTVHKKKYLRVIIARKIKTAIALIMSRGLDVGSDGKLVLNDREDCDKLIVDGWSYVISPQLEIYRMPFEDLVKGLRKSLLQISSNIRQLEQQWSAKEKHVYSGREEARFTRARPRNPTMAEMRAKMRENEERGRRDAAVETELQLDDLSLENTAVLGAPPNDKSFPSSEPLLPGPVHSRPENDTQRHAFDPPRQRDLSRDSVSSAVDYFNSEDGNIPPKVFEQDSSSSLWTDNMPEIPVEDDNFAPTTPSLKKRDNSSWISFLDDVVEDAKKDILLTPIEDKEEPDIQPDRSQNNHRYASRWDGFHGSRPMQRDFNTPQNPVKRTQRSPAFKAGEPSPLRPVLDKAWHTLTRRIPLPEKAWSPEERRYIPHPKRQAKVEEKKPELQPPTPAPSRQDEMSALDRAKAMVDSKKRIMIIRPPRPRNV</sequence>
<feature type="compositionally biased region" description="Basic and acidic residues" evidence="1">
    <location>
        <begin position="243"/>
        <end position="258"/>
    </location>
</feature>
<organism evidence="2 3">
    <name type="scientific">Armillaria ostoyae</name>
    <name type="common">Armillaria root rot fungus</name>
    <dbReference type="NCBI Taxonomy" id="47428"/>
    <lineage>
        <taxon>Eukaryota</taxon>
        <taxon>Fungi</taxon>
        <taxon>Dikarya</taxon>
        <taxon>Basidiomycota</taxon>
        <taxon>Agaricomycotina</taxon>
        <taxon>Agaricomycetes</taxon>
        <taxon>Agaricomycetidae</taxon>
        <taxon>Agaricales</taxon>
        <taxon>Marasmiineae</taxon>
        <taxon>Physalacriaceae</taxon>
        <taxon>Armillaria</taxon>
    </lineage>
</organism>
<dbReference type="AlphaFoldDB" id="A0A284RWE4"/>
<evidence type="ECO:0000313" key="3">
    <source>
        <dbReference type="Proteomes" id="UP000219338"/>
    </source>
</evidence>
<dbReference type="EMBL" id="FUEG01000019">
    <property type="protein sequence ID" value="SJL13083.1"/>
    <property type="molecule type" value="Genomic_DNA"/>
</dbReference>
<dbReference type="Proteomes" id="UP000219338">
    <property type="component" value="Unassembled WGS sequence"/>
</dbReference>
<gene>
    <name evidence="2" type="ORF">ARMOST_16520</name>
</gene>
<evidence type="ECO:0000256" key="1">
    <source>
        <dbReference type="SAM" id="MobiDB-lite"/>
    </source>
</evidence>
<feature type="compositionally biased region" description="Basic and acidic residues" evidence="1">
    <location>
        <begin position="299"/>
        <end position="320"/>
    </location>
</feature>
<keyword evidence="3" id="KW-1185">Reference proteome</keyword>
<feature type="compositionally biased region" description="Polar residues" evidence="1">
    <location>
        <begin position="435"/>
        <end position="444"/>
    </location>
</feature>
<feature type="compositionally biased region" description="Basic and acidic residues" evidence="1">
    <location>
        <begin position="515"/>
        <end position="533"/>
    </location>
</feature>
<feature type="region of interest" description="Disordered" evidence="1">
    <location>
        <begin position="480"/>
        <end position="546"/>
    </location>
</feature>
<dbReference type="STRING" id="47428.A0A284RWE4"/>
<proteinExistence type="predicted"/>
<name>A0A284RWE4_ARMOS</name>
<feature type="region of interest" description="Disordered" evidence="1">
    <location>
        <begin position="398"/>
        <end position="461"/>
    </location>
</feature>
<evidence type="ECO:0000313" key="2">
    <source>
        <dbReference type="EMBL" id="SJL13083.1"/>
    </source>
</evidence>